<feature type="transmembrane region" description="Helical" evidence="7">
    <location>
        <begin position="326"/>
        <end position="343"/>
    </location>
</feature>
<dbReference type="GO" id="GO:0042158">
    <property type="term" value="P:lipoprotein biosynthetic process"/>
    <property type="evidence" value="ECO:0007669"/>
    <property type="project" value="UniProtKB-UniRule"/>
</dbReference>
<dbReference type="NCBIfam" id="TIGR00544">
    <property type="entry name" value="lgt"/>
    <property type="match status" value="1"/>
</dbReference>
<organism evidence="8 9">
    <name type="scientific">Luteolibacter ambystomatis</name>
    <dbReference type="NCBI Taxonomy" id="2824561"/>
    <lineage>
        <taxon>Bacteria</taxon>
        <taxon>Pseudomonadati</taxon>
        <taxon>Verrucomicrobiota</taxon>
        <taxon>Verrucomicrobiia</taxon>
        <taxon>Verrucomicrobiales</taxon>
        <taxon>Verrucomicrobiaceae</taxon>
        <taxon>Luteolibacter</taxon>
    </lineage>
</organism>
<comment type="subcellular location">
    <subcellularLocation>
        <location evidence="7">Cell membrane</location>
        <topology evidence="7">Multi-pass membrane protein</topology>
    </subcellularLocation>
</comment>
<evidence type="ECO:0000256" key="6">
    <source>
        <dbReference type="ARBA" id="ARBA00023136"/>
    </source>
</evidence>
<dbReference type="GO" id="GO:0005886">
    <property type="term" value="C:plasma membrane"/>
    <property type="evidence" value="ECO:0007669"/>
    <property type="project" value="UniProtKB-SubCell"/>
</dbReference>
<comment type="pathway">
    <text evidence="7">Protein modification; lipoprotein biosynthesis (diacylglyceryl transfer).</text>
</comment>
<comment type="catalytic activity">
    <reaction evidence="7">
        <text>L-cysteinyl-[prolipoprotein] + a 1,2-diacyl-sn-glycero-3-phospho-(1'-sn-glycerol) = an S-1,2-diacyl-sn-glyceryl-L-cysteinyl-[prolipoprotein] + sn-glycerol 1-phosphate + H(+)</text>
        <dbReference type="Rhea" id="RHEA:56712"/>
        <dbReference type="Rhea" id="RHEA-COMP:14679"/>
        <dbReference type="Rhea" id="RHEA-COMP:14680"/>
        <dbReference type="ChEBI" id="CHEBI:15378"/>
        <dbReference type="ChEBI" id="CHEBI:29950"/>
        <dbReference type="ChEBI" id="CHEBI:57685"/>
        <dbReference type="ChEBI" id="CHEBI:64716"/>
        <dbReference type="ChEBI" id="CHEBI:140658"/>
        <dbReference type="EC" id="2.5.1.145"/>
    </reaction>
</comment>
<dbReference type="InterPro" id="IPR001640">
    <property type="entry name" value="Lgt"/>
</dbReference>
<evidence type="ECO:0000256" key="1">
    <source>
        <dbReference type="ARBA" id="ARBA00007150"/>
    </source>
</evidence>
<keyword evidence="3 7" id="KW-0808">Transferase</keyword>
<feature type="transmembrane region" description="Helical" evidence="7">
    <location>
        <begin position="39"/>
        <end position="57"/>
    </location>
</feature>
<gene>
    <name evidence="7 8" type="primary">lgt</name>
    <name evidence="8" type="ORF">KBB96_01130</name>
</gene>
<feature type="binding site" evidence="7">
    <location>
        <position position="167"/>
    </location>
    <ligand>
        <name>a 1,2-diacyl-sn-glycero-3-phospho-(1'-sn-glycerol)</name>
        <dbReference type="ChEBI" id="CHEBI:64716"/>
    </ligand>
</feature>
<protein>
    <recommendedName>
        <fullName evidence="7">Phosphatidylglycerol--prolipoprotein diacylglyceryl transferase</fullName>
        <ecNumber evidence="7">2.5.1.145</ecNumber>
    </recommendedName>
</protein>
<keyword evidence="9" id="KW-1185">Reference proteome</keyword>
<feature type="transmembrane region" description="Helical" evidence="7">
    <location>
        <begin position="77"/>
        <end position="99"/>
    </location>
</feature>
<evidence type="ECO:0000313" key="9">
    <source>
        <dbReference type="Proteomes" id="UP000676169"/>
    </source>
</evidence>
<evidence type="ECO:0000256" key="3">
    <source>
        <dbReference type="ARBA" id="ARBA00022679"/>
    </source>
</evidence>
<feature type="transmembrane region" description="Helical" evidence="7">
    <location>
        <begin position="148"/>
        <end position="169"/>
    </location>
</feature>
<dbReference type="GO" id="GO:0008961">
    <property type="term" value="F:phosphatidylglycerol-prolipoprotein diacylglyceryl transferase activity"/>
    <property type="evidence" value="ECO:0007669"/>
    <property type="project" value="UniProtKB-UniRule"/>
</dbReference>
<name>A0A975IZI7_9BACT</name>
<dbReference type="KEGG" id="lamb:KBB96_01130"/>
<reference evidence="8" key="1">
    <citation type="submission" date="2021-04" db="EMBL/GenBank/DDBJ databases">
        <title>Luteolibacter sp. 32A isolated from the skin of an Anderson's salamander (Ambystoma andersonii).</title>
        <authorList>
            <person name="Spergser J."/>
            <person name="Busse H.-J."/>
        </authorList>
    </citation>
    <scope>NUCLEOTIDE SEQUENCE</scope>
    <source>
        <strain evidence="8">32A</strain>
    </source>
</reference>
<dbReference type="EC" id="2.5.1.145" evidence="7"/>
<keyword evidence="6 7" id="KW-0472">Membrane</keyword>
<feature type="transmembrane region" description="Helical" evidence="7">
    <location>
        <begin position="263"/>
        <end position="280"/>
    </location>
</feature>
<proteinExistence type="inferred from homology"/>
<feature type="transmembrane region" description="Helical" evidence="7">
    <location>
        <begin position="7"/>
        <end position="27"/>
    </location>
</feature>
<dbReference type="PANTHER" id="PTHR30589:SF0">
    <property type="entry name" value="PHOSPHATIDYLGLYCEROL--PROLIPOPROTEIN DIACYLGLYCERYL TRANSFERASE"/>
    <property type="match status" value="1"/>
</dbReference>
<evidence type="ECO:0000256" key="7">
    <source>
        <dbReference type="HAMAP-Rule" id="MF_01147"/>
    </source>
</evidence>
<dbReference type="Proteomes" id="UP000676169">
    <property type="component" value="Chromosome"/>
</dbReference>
<evidence type="ECO:0000256" key="4">
    <source>
        <dbReference type="ARBA" id="ARBA00022692"/>
    </source>
</evidence>
<keyword evidence="4 7" id="KW-0812">Transmembrane</keyword>
<keyword evidence="5 7" id="KW-1133">Transmembrane helix</keyword>
<evidence type="ECO:0000313" key="8">
    <source>
        <dbReference type="EMBL" id="QUE51511.1"/>
    </source>
</evidence>
<dbReference type="HAMAP" id="MF_01147">
    <property type="entry name" value="Lgt"/>
    <property type="match status" value="1"/>
</dbReference>
<dbReference type="PROSITE" id="PS01311">
    <property type="entry name" value="LGT"/>
    <property type="match status" value="1"/>
</dbReference>
<dbReference type="AlphaFoldDB" id="A0A975IZI7"/>
<keyword evidence="2 7" id="KW-1003">Cell membrane</keyword>
<evidence type="ECO:0000256" key="5">
    <source>
        <dbReference type="ARBA" id="ARBA00022989"/>
    </source>
</evidence>
<accession>A0A975IZI7</accession>
<dbReference type="RefSeq" id="WP_211631650.1">
    <property type="nucleotide sequence ID" value="NZ_CP073100.1"/>
</dbReference>
<comment type="similarity">
    <text evidence="1 7">Belongs to the Lgt family.</text>
</comment>
<dbReference type="Pfam" id="PF01790">
    <property type="entry name" value="LGT"/>
    <property type="match status" value="1"/>
</dbReference>
<evidence type="ECO:0000256" key="2">
    <source>
        <dbReference type="ARBA" id="ARBA00022475"/>
    </source>
</evidence>
<feature type="transmembrane region" description="Helical" evidence="7">
    <location>
        <begin position="119"/>
        <end position="141"/>
    </location>
</feature>
<dbReference type="EMBL" id="CP073100">
    <property type="protein sequence ID" value="QUE51511.1"/>
    <property type="molecule type" value="Genomic_DNA"/>
</dbReference>
<comment type="function">
    <text evidence="7">Catalyzes the transfer of the diacylglyceryl group from phosphatidylglycerol to the sulfhydryl group of the N-terminal cysteine of a prolipoprotein, the first step in the formation of mature lipoproteins.</text>
</comment>
<sequence>METGSPLAGRAGIVCAAGVFATYVHHFDPVALQIGSFALRWYGLAYLGGFAAGFLLLKHLAKRGLWVLKPEEAGDFIAAAALLGVFIGGRLGYVLFYQILESSERRAEVFHDPLSILRVWEGGMASHGGIIGLIIFTWFYAKKKKVAWTALGDGLCVVAPVGLFFGRLANFVNGELYGRHVAEGAVPWAMKFPLALNDRHAPEYTVFDGAFEAVAAKVPAVAQAGMEGTRESVFQAILEANRQLPEVRTILEPFLQPRHPSQLYEAGLEGVALFSILWFVRVKFPKAPNGLLTGLFFAFYALFRIIGENFREPDAAMFGPITKGQFLSLFMFAFAAAFFVHAWRQWRKTKLAVETA</sequence>
<feature type="transmembrane region" description="Helical" evidence="7">
    <location>
        <begin position="287"/>
        <end position="306"/>
    </location>
</feature>
<dbReference type="PANTHER" id="PTHR30589">
    <property type="entry name" value="PROLIPOPROTEIN DIACYLGLYCERYL TRANSFERASE"/>
    <property type="match status" value="1"/>
</dbReference>